<keyword evidence="4" id="KW-1185">Reference proteome</keyword>
<dbReference type="OrthoDB" id="9803927at2"/>
<dbReference type="RefSeq" id="WP_068338818.1">
    <property type="nucleotide sequence ID" value="NZ_LQBP01000008.1"/>
</dbReference>
<dbReference type="PANTHER" id="PTHR46928">
    <property type="entry name" value="MESENCHYME-SPECIFIC CELL SURFACE GLYCOPROTEIN"/>
    <property type="match status" value="1"/>
</dbReference>
<dbReference type="EMBL" id="LQBP01000008">
    <property type="protein sequence ID" value="KUJ77801.1"/>
    <property type="molecule type" value="Genomic_DNA"/>
</dbReference>
<dbReference type="InterPro" id="IPR015943">
    <property type="entry name" value="WD40/YVTN_repeat-like_dom_sf"/>
</dbReference>
<feature type="signal peptide" evidence="1">
    <location>
        <begin position="1"/>
        <end position="21"/>
    </location>
</feature>
<protein>
    <submittedName>
        <fullName evidence="3">Alkaline phosphatase</fullName>
    </submittedName>
</protein>
<name>A0A0X3TRY3_9RHOB</name>
<dbReference type="AlphaFoldDB" id="A0A0X3TRY3"/>
<feature type="chain" id="PRO_5007054295" evidence="1">
    <location>
        <begin position="22"/>
        <end position="724"/>
    </location>
</feature>
<organism evidence="3 4">
    <name type="scientific">Ruegeria profundi</name>
    <dbReference type="NCBI Taxonomy" id="1685378"/>
    <lineage>
        <taxon>Bacteria</taxon>
        <taxon>Pseudomonadati</taxon>
        <taxon>Pseudomonadota</taxon>
        <taxon>Alphaproteobacteria</taxon>
        <taxon>Rhodobacterales</taxon>
        <taxon>Roseobacteraceae</taxon>
        <taxon>Ruegeria</taxon>
    </lineage>
</organism>
<dbReference type="InterPro" id="IPR052956">
    <property type="entry name" value="Mesenchyme-surface_protein"/>
</dbReference>
<dbReference type="InterPro" id="IPR011044">
    <property type="entry name" value="Quino_amine_DH_bsu"/>
</dbReference>
<reference evidence="4" key="1">
    <citation type="submission" date="2015-12" db="EMBL/GenBank/DDBJ databases">
        <authorList>
            <person name="Zhang G."/>
            <person name="Stingl U."/>
        </authorList>
    </citation>
    <scope>NUCLEOTIDE SEQUENCE [LARGE SCALE GENOMIC DNA]</scope>
    <source>
        <strain evidence="4">ZGT108</strain>
    </source>
</reference>
<dbReference type="Gene3D" id="2.130.10.10">
    <property type="entry name" value="YVTN repeat-like/Quinoprotein amine dehydrogenase"/>
    <property type="match status" value="1"/>
</dbReference>
<evidence type="ECO:0000256" key="1">
    <source>
        <dbReference type="SAM" id="SignalP"/>
    </source>
</evidence>
<dbReference type="Pfam" id="PF13449">
    <property type="entry name" value="Phytase-like"/>
    <property type="match status" value="1"/>
</dbReference>
<dbReference type="SUPFAM" id="SSF75011">
    <property type="entry name" value="3-carboxy-cis,cis-mucoante lactonizing enzyme"/>
    <property type="match status" value="1"/>
</dbReference>
<gene>
    <name evidence="3" type="ORF">AVO44_15875</name>
</gene>
<dbReference type="Proteomes" id="UP000053690">
    <property type="component" value="Unassembled WGS sequence"/>
</dbReference>
<evidence type="ECO:0000259" key="2">
    <source>
        <dbReference type="Pfam" id="PF13449"/>
    </source>
</evidence>
<dbReference type="STRING" id="1685378.AVO44_15875"/>
<evidence type="ECO:0000313" key="4">
    <source>
        <dbReference type="Proteomes" id="UP000053690"/>
    </source>
</evidence>
<dbReference type="PANTHER" id="PTHR46928:SF1">
    <property type="entry name" value="MESENCHYME-SPECIFIC CELL SURFACE GLYCOPROTEIN"/>
    <property type="match status" value="1"/>
</dbReference>
<proteinExistence type="predicted"/>
<sequence>MTYRAVCLTSVFALTASAASADMHFNRIASFPVVQNMAEGEDINRESSPEIIDVTADGVTLVYTDSPLGALGRIDITNPSDPRPLGNIDLGGEPTSVVVVGSTALVGVNTSESYTSPSGMVKAIDVASGNELNTCDIGGQPDSLAKSPDGKFISIAIENERDEDLNDGIIPQLPAGNLVMIDVSEAGLNCDSMLVADLTGLADVAPTDPEPEYVHINSLGETVVSLQENNHMVVVARDGSIVNHFPAGAVDLENIDATDERGALIFTESQLGRLREPDAVAWIDDLHFATANEGDYEGGSRGWTIFNKDGTVVYESGKSFEEAIIHIGHYPDKRSDSKGVEPESVTFGVFNGTPYVFVGSERGSVVGVYNVKDPANPVLEQLLPSGVGPEGYVTIPERNLLVSANEADLIEDGGARAHVMLFEYQNAPAVYPHLTSAGMDELTGWGAISGMVAEGEDTVWAVNDSFYGYQPTIFRIDVTSTPAQITDAIRVTRANGEAAQKLDMEGITLDGDGGFWVASEGRTDRVIPHALFHISADGQIEDEIGLPAELMAVERRFGFEGITKVGDTLWMAVQREWADDPANHVKLVAYNTETEEWGAVLYEKAEPETGWVGLSEITFHGDFVYVVERDNQHDFRAVTKKVYRIPLSEMKPAPLGSDLPVVSKEEVRDLLPDLRSTGGYVLDKVEGLAITPSGTAYVSTDNDGVDDHSGETMFFSIGIVDSGS</sequence>
<accession>A0A0X3TRY3</accession>
<feature type="domain" description="Phytase-like" evidence="2">
    <location>
        <begin position="443"/>
        <end position="703"/>
    </location>
</feature>
<evidence type="ECO:0000313" key="3">
    <source>
        <dbReference type="EMBL" id="KUJ77801.1"/>
    </source>
</evidence>
<dbReference type="InterPro" id="IPR027372">
    <property type="entry name" value="Phytase-like_dom"/>
</dbReference>
<dbReference type="SUPFAM" id="SSF50969">
    <property type="entry name" value="YVTN repeat-like/Quinoprotein amine dehydrogenase"/>
    <property type="match status" value="1"/>
</dbReference>
<keyword evidence="1" id="KW-0732">Signal</keyword>
<comment type="caution">
    <text evidence="3">The sequence shown here is derived from an EMBL/GenBank/DDBJ whole genome shotgun (WGS) entry which is preliminary data.</text>
</comment>